<comment type="caution">
    <text evidence="2">The sequence shown here is derived from an EMBL/GenBank/DDBJ whole genome shotgun (WGS) entry which is preliminary data.</text>
</comment>
<dbReference type="Pfam" id="PF03193">
    <property type="entry name" value="RsgA_GTPase"/>
    <property type="match status" value="1"/>
</dbReference>
<dbReference type="GO" id="GO:0003924">
    <property type="term" value="F:GTPase activity"/>
    <property type="evidence" value="ECO:0007669"/>
    <property type="project" value="InterPro"/>
</dbReference>
<organism evidence="2">
    <name type="scientific">Aquifex aeolicus</name>
    <dbReference type="NCBI Taxonomy" id="63363"/>
    <lineage>
        <taxon>Bacteria</taxon>
        <taxon>Pseudomonadati</taxon>
        <taxon>Aquificota</taxon>
        <taxon>Aquificia</taxon>
        <taxon>Aquificales</taxon>
        <taxon>Aquificaceae</taxon>
        <taxon>Aquifex</taxon>
    </lineage>
</organism>
<dbReference type="PANTHER" id="PTHR32120:SF11">
    <property type="entry name" value="SMALL RIBOSOMAL SUBUNIT BIOGENESIS GTPASE RSGA 1, MITOCHONDRIAL-RELATED"/>
    <property type="match status" value="1"/>
</dbReference>
<dbReference type="Gene3D" id="3.40.50.300">
    <property type="entry name" value="P-loop containing nucleotide triphosphate hydrolases"/>
    <property type="match status" value="1"/>
</dbReference>
<dbReference type="InterPro" id="IPR004881">
    <property type="entry name" value="Ribosome_biogen_GTPase_RsgA"/>
</dbReference>
<proteinExistence type="predicted"/>
<reference evidence="2" key="1">
    <citation type="journal article" date="2020" name="mSystems">
        <title>Genome- and Community-Level Interaction Insights into Carbon Utilization and Element Cycling Functions of Hydrothermarchaeota in Hydrothermal Sediment.</title>
        <authorList>
            <person name="Zhou Z."/>
            <person name="Liu Y."/>
            <person name="Xu W."/>
            <person name="Pan J."/>
            <person name="Luo Z.H."/>
            <person name="Li M."/>
        </authorList>
    </citation>
    <scope>NUCLEOTIDE SEQUENCE [LARGE SCALE GENOMIC DNA]</scope>
    <source>
        <strain evidence="2">HyVt-501</strain>
    </source>
</reference>
<dbReference type="EMBL" id="DRNB01000173">
    <property type="protein sequence ID" value="HHJ64202.1"/>
    <property type="molecule type" value="Genomic_DNA"/>
</dbReference>
<dbReference type="InterPro" id="IPR010914">
    <property type="entry name" value="RsgA_GTPase_dom"/>
</dbReference>
<dbReference type="InterPro" id="IPR027417">
    <property type="entry name" value="P-loop_NTPase"/>
</dbReference>
<accession>A0A7C5QIA6</accession>
<sequence>ILAGPSGVGKSSLLRRLTGVPLRTGEVSEKTGRGRHTTTGVRLIPFGEGSFLADTPGFSKVDPLRFVRKREVRLHFREFLRYRCRYPDCTHLREPDCAVREAVKRKEVSCERYKSYLKMVREYIEELREICD</sequence>
<dbReference type="PANTHER" id="PTHR32120">
    <property type="entry name" value="SMALL RIBOSOMAL SUBUNIT BIOGENESIS GTPASE RSGA"/>
    <property type="match status" value="1"/>
</dbReference>
<gene>
    <name evidence="2" type="primary">rsgA</name>
    <name evidence="2" type="ORF">ENJ61_04765</name>
</gene>
<name>A0A7C5QIA6_AQUAO</name>
<evidence type="ECO:0000313" key="2">
    <source>
        <dbReference type="EMBL" id="HHJ64202.1"/>
    </source>
</evidence>
<feature type="domain" description="EngC GTPase" evidence="1">
    <location>
        <begin position="1"/>
        <end position="59"/>
    </location>
</feature>
<dbReference type="GO" id="GO:0005525">
    <property type="term" value="F:GTP binding"/>
    <property type="evidence" value="ECO:0007669"/>
    <property type="project" value="InterPro"/>
</dbReference>
<dbReference type="SUPFAM" id="SSF52540">
    <property type="entry name" value="P-loop containing nucleoside triphosphate hydrolases"/>
    <property type="match status" value="1"/>
</dbReference>
<evidence type="ECO:0000259" key="1">
    <source>
        <dbReference type="PROSITE" id="PS50936"/>
    </source>
</evidence>
<protein>
    <submittedName>
        <fullName evidence="2">Ribosome small subunit-dependent GTPase A</fullName>
    </submittedName>
</protein>
<dbReference type="NCBIfam" id="TIGR00157">
    <property type="entry name" value="ribosome small subunit-dependent GTPase A"/>
    <property type="match status" value="1"/>
</dbReference>
<dbReference type="AlphaFoldDB" id="A0A7C5QIA6"/>
<feature type="non-terminal residue" evidence="2">
    <location>
        <position position="1"/>
    </location>
</feature>
<dbReference type="Proteomes" id="UP000885792">
    <property type="component" value="Unassembled WGS sequence"/>
</dbReference>
<dbReference type="Gene3D" id="1.10.40.50">
    <property type="entry name" value="Probable gtpase engc, domain 3"/>
    <property type="match status" value="1"/>
</dbReference>
<dbReference type="PROSITE" id="PS50936">
    <property type="entry name" value="ENGC_GTPASE"/>
    <property type="match status" value="1"/>
</dbReference>